<dbReference type="Pfam" id="PF14780">
    <property type="entry name" value="NEPRO_N"/>
    <property type="match status" value="1"/>
</dbReference>
<evidence type="ECO:0000259" key="2">
    <source>
        <dbReference type="Pfam" id="PF14780"/>
    </source>
</evidence>
<comment type="caution">
    <text evidence="3">The sequence shown here is derived from an EMBL/GenBank/DDBJ whole genome shotgun (WGS) entry which is preliminary data.</text>
</comment>
<evidence type="ECO:0000313" key="3">
    <source>
        <dbReference type="EMBL" id="CAL8095394.1"/>
    </source>
</evidence>
<accession>A0ABP1QC18</accession>
<feature type="compositionally biased region" description="Polar residues" evidence="1">
    <location>
        <begin position="291"/>
        <end position="301"/>
    </location>
</feature>
<dbReference type="InterPro" id="IPR027951">
    <property type="entry name" value="Nepro_N"/>
</dbReference>
<feature type="region of interest" description="Disordered" evidence="1">
    <location>
        <begin position="321"/>
        <end position="340"/>
    </location>
</feature>
<dbReference type="Proteomes" id="UP001642540">
    <property type="component" value="Unassembled WGS sequence"/>
</dbReference>
<evidence type="ECO:0000313" key="4">
    <source>
        <dbReference type="Proteomes" id="UP001642540"/>
    </source>
</evidence>
<feature type="region of interest" description="Disordered" evidence="1">
    <location>
        <begin position="110"/>
        <end position="129"/>
    </location>
</feature>
<proteinExistence type="predicted"/>
<protein>
    <recommendedName>
        <fullName evidence="2">Nucleolus and neural progenitor protein-like N-terminal domain-containing protein</fullName>
    </recommendedName>
</protein>
<evidence type="ECO:0000256" key="1">
    <source>
        <dbReference type="SAM" id="MobiDB-lite"/>
    </source>
</evidence>
<feature type="region of interest" description="Disordered" evidence="1">
    <location>
        <begin position="291"/>
        <end position="316"/>
    </location>
</feature>
<sequence length="431" mass="50022">MSAKVFNKLDKLVPPPFVTVSVEDKDVRKRIFQAWSKLSKYSLDEKTSTFRSEGELLHAYILRKGTQLRLEKAMMLSRRILTLVSRWKSNACWGDFCKFKDAFESDDAKLKPTKKKEKRQGKKSDHVKGSMQEIHLPSRQWANWVLYLILRDLLLLSKIKWESERTVGYWLGMISCSHHPGDSLIIVGILSRIWAVSSGMVEDYANELYPSLCFISSLLCPTRADNWLEDIDFPNDLFTWLGKILGFPFQPAKIGSYDQFLRTEKIKQSSKIDRILGGVFSSSQDSVQDYKNLSDVPSTSSEIRDLNDNADDEEDFGVPVSVQDSETGMAQDKPNRRKKQKLSEQINKKVCLDEKWTKFFKNFKSKLSTEGGRKQLLVRIRKHKKNESDPEINARLVKLHKFVKRDDRDKLLLFIPKVKRYISRRLSNKLE</sequence>
<feature type="domain" description="Nucleolus and neural progenitor protein-like N-terminal" evidence="2">
    <location>
        <begin position="11"/>
        <end position="210"/>
    </location>
</feature>
<reference evidence="3 4" key="1">
    <citation type="submission" date="2024-08" db="EMBL/GenBank/DDBJ databases">
        <authorList>
            <person name="Cucini C."/>
            <person name="Frati F."/>
        </authorList>
    </citation>
    <scope>NUCLEOTIDE SEQUENCE [LARGE SCALE GENOMIC DNA]</scope>
</reference>
<organism evidence="3 4">
    <name type="scientific">Orchesella dallaii</name>
    <dbReference type="NCBI Taxonomy" id="48710"/>
    <lineage>
        <taxon>Eukaryota</taxon>
        <taxon>Metazoa</taxon>
        <taxon>Ecdysozoa</taxon>
        <taxon>Arthropoda</taxon>
        <taxon>Hexapoda</taxon>
        <taxon>Collembola</taxon>
        <taxon>Entomobryomorpha</taxon>
        <taxon>Entomobryoidea</taxon>
        <taxon>Orchesellidae</taxon>
        <taxon>Orchesellinae</taxon>
        <taxon>Orchesella</taxon>
    </lineage>
</organism>
<name>A0ABP1QC18_9HEXA</name>
<feature type="compositionally biased region" description="Basic residues" evidence="1">
    <location>
        <begin position="111"/>
        <end position="121"/>
    </location>
</feature>
<dbReference type="EMBL" id="CAXLJM020000027">
    <property type="protein sequence ID" value="CAL8095394.1"/>
    <property type="molecule type" value="Genomic_DNA"/>
</dbReference>
<gene>
    <name evidence="3" type="ORF">ODALV1_LOCUS9071</name>
</gene>
<keyword evidence="4" id="KW-1185">Reference proteome</keyword>